<accession>A0ABS8V056</accession>
<feature type="region of interest" description="Disordered" evidence="1">
    <location>
        <begin position="40"/>
        <end position="70"/>
    </location>
</feature>
<organism evidence="2 3">
    <name type="scientific">Datura stramonium</name>
    <name type="common">Jimsonweed</name>
    <name type="synonym">Common thornapple</name>
    <dbReference type="NCBI Taxonomy" id="4076"/>
    <lineage>
        <taxon>Eukaryota</taxon>
        <taxon>Viridiplantae</taxon>
        <taxon>Streptophyta</taxon>
        <taxon>Embryophyta</taxon>
        <taxon>Tracheophyta</taxon>
        <taxon>Spermatophyta</taxon>
        <taxon>Magnoliopsida</taxon>
        <taxon>eudicotyledons</taxon>
        <taxon>Gunneridae</taxon>
        <taxon>Pentapetalae</taxon>
        <taxon>asterids</taxon>
        <taxon>lamiids</taxon>
        <taxon>Solanales</taxon>
        <taxon>Solanaceae</taxon>
        <taxon>Solanoideae</taxon>
        <taxon>Datureae</taxon>
        <taxon>Datura</taxon>
    </lineage>
</organism>
<proteinExistence type="predicted"/>
<name>A0ABS8V056_DATST</name>
<comment type="caution">
    <text evidence="2">The sequence shown here is derived from an EMBL/GenBank/DDBJ whole genome shotgun (WGS) entry which is preliminary data.</text>
</comment>
<sequence length="185" mass="20683">MDLVLKESHQNTLKRHRLTRAMVIDEEAPSYPIVVLDTETPPQAVEESPEIGKESHRSAKASTKGKQLAMSKEPLEVPGTVAKKSKRKNIISRSSKGNQIVTEESEIALKELAANIRKQKEVEMALLNADRLGGEPGELLDLQKEDAALKSDNAALKKQLEYLTQQMLCDQRATNERIDKLLFKL</sequence>
<reference evidence="2 3" key="1">
    <citation type="journal article" date="2021" name="BMC Genomics">
        <title>Datura genome reveals duplications of psychoactive alkaloid biosynthetic genes and high mutation rate following tissue culture.</title>
        <authorList>
            <person name="Rajewski A."/>
            <person name="Carter-House D."/>
            <person name="Stajich J."/>
            <person name="Litt A."/>
        </authorList>
    </citation>
    <scope>NUCLEOTIDE SEQUENCE [LARGE SCALE GENOMIC DNA]</scope>
    <source>
        <strain evidence="2">AR-01</strain>
    </source>
</reference>
<dbReference type="EMBL" id="JACEIK010003089">
    <property type="protein sequence ID" value="MCD9640244.1"/>
    <property type="molecule type" value="Genomic_DNA"/>
</dbReference>
<gene>
    <name evidence="2" type="ORF">HAX54_025430</name>
</gene>
<evidence type="ECO:0000313" key="2">
    <source>
        <dbReference type="EMBL" id="MCD9640244.1"/>
    </source>
</evidence>
<keyword evidence="3" id="KW-1185">Reference proteome</keyword>
<dbReference type="Proteomes" id="UP000823775">
    <property type="component" value="Unassembled WGS sequence"/>
</dbReference>
<evidence type="ECO:0000313" key="3">
    <source>
        <dbReference type="Proteomes" id="UP000823775"/>
    </source>
</evidence>
<protein>
    <submittedName>
        <fullName evidence="2">Uncharacterized protein</fullName>
    </submittedName>
</protein>
<evidence type="ECO:0000256" key="1">
    <source>
        <dbReference type="SAM" id="MobiDB-lite"/>
    </source>
</evidence>